<accession>A0A5C7EJJ6</accession>
<dbReference type="OrthoDB" id="9804312at2"/>
<comment type="caution">
    <text evidence="2">The sequence shown here is derived from an EMBL/GenBank/DDBJ whole genome shotgun (WGS) entry which is preliminary data.</text>
</comment>
<proteinExistence type="predicted"/>
<dbReference type="Pfam" id="PF13649">
    <property type="entry name" value="Methyltransf_25"/>
    <property type="match status" value="1"/>
</dbReference>
<dbReference type="AlphaFoldDB" id="A0A5C7EJJ6"/>
<dbReference type="GO" id="GO:0008168">
    <property type="term" value="F:methyltransferase activity"/>
    <property type="evidence" value="ECO:0007669"/>
    <property type="project" value="UniProtKB-KW"/>
</dbReference>
<dbReference type="GO" id="GO:0032259">
    <property type="term" value="P:methylation"/>
    <property type="evidence" value="ECO:0007669"/>
    <property type="project" value="UniProtKB-KW"/>
</dbReference>
<dbReference type="SUPFAM" id="SSF53335">
    <property type="entry name" value="S-adenosyl-L-methionine-dependent methyltransferases"/>
    <property type="match status" value="1"/>
</dbReference>
<feature type="domain" description="Methyltransferase" evidence="1">
    <location>
        <begin position="35"/>
        <end position="115"/>
    </location>
</feature>
<organism evidence="2 3">
    <name type="scientific">Pelomicrobium methylotrophicum</name>
    <dbReference type="NCBI Taxonomy" id="2602750"/>
    <lineage>
        <taxon>Bacteria</taxon>
        <taxon>Pseudomonadati</taxon>
        <taxon>Pseudomonadota</taxon>
        <taxon>Hydrogenophilia</taxon>
        <taxon>Hydrogenophilia incertae sedis</taxon>
        <taxon>Pelomicrobium</taxon>
    </lineage>
</organism>
<evidence type="ECO:0000313" key="2">
    <source>
        <dbReference type="EMBL" id="TXF12344.1"/>
    </source>
</evidence>
<dbReference type="CDD" id="cd02440">
    <property type="entry name" value="AdoMet_MTases"/>
    <property type="match status" value="1"/>
</dbReference>
<evidence type="ECO:0000259" key="1">
    <source>
        <dbReference type="Pfam" id="PF13649"/>
    </source>
</evidence>
<gene>
    <name evidence="2" type="ORF">FR698_05625</name>
</gene>
<dbReference type="InterPro" id="IPR041698">
    <property type="entry name" value="Methyltransf_25"/>
</dbReference>
<dbReference type="InterPro" id="IPR029063">
    <property type="entry name" value="SAM-dependent_MTases_sf"/>
</dbReference>
<name>A0A5C7EJJ6_9PROT</name>
<reference evidence="2 3" key="1">
    <citation type="submission" date="2019-08" db="EMBL/GenBank/DDBJ databases">
        <title>Pelomicrobium methylotrophicum gen. nov., sp. nov. a moderately thermophilic, facultatively anaerobic, lithoautotrophic and methylotrophic bacterium isolated from a terrestrial mud volcano.</title>
        <authorList>
            <person name="Slobodkina G.B."/>
            <person name="Merkel A.Y."/>
            <person name="Slobodkin A.I."/>
        </authorList>
    </citation>
    <scope>NUCLEOTIDE SEQUENCE [LARGE SCALE GENOMIC DNA]</scope>
    <source>
        <strain evidence="2 3">SM250</strain>
    </source>
</reference>
<keyword evidence="2" id="KW-0808">Transferase</keyword>
<dbReference type="InParanoid" id="A0A5C7EJJ6"/>
<dbReference type="EMBL" id="VPFL01000006">
    <property type="protein sequence ID" value="TXF12344.1"/>
    <property type="molecule type" value="Genomic_DNA"/>
</dbReference>
<sequence>MPALEADHAMHHHDLSEASPWVKRWAGLIPAGGVVLDVAAGSGRHTRYFARRGHAVEAVDRDAEALRAVAHEPGVTVRVADLEEGPWPYADRRFHGIVVTHYLHRPLFPRLIEALAEGGVLIYETFAVGNERYGRPSNPNFLLQPGELLAAFGARLQVVAYESGRVAFPKMAIIQRLCAIRSLAPVDLDPAPAAATVKEDIP</sequence>
<protein>
    <submittedName>
        <fullName evidence="2">Class I SAM-dependent methyltransferase</fullName>
    </submittedName>
</protein>
<keyword evidence="3" id="KW-1185">Reference proteome</keyword>
<dbReference type="Proteomes" id="UP000321201">
    <property type="component" value="Unassembled WGS sequence"/>
</dbReference>
<evidence type="ECO:0000313" key="3">
    <source>
        <dbReference type="Proteomes" id="UP000321201"/>
    </source>
</evidence>
<dbReference type="RefSeq" id="WP_147799213.1">
    <property type="nucleotide sequence ID" value="NZ_VPFL01000006.1"/>
</dbReference>
<dbReference type="Gene3D" id="3.40.50.150">
    <property type="entry name" value="Vaccinia Virus protein VP39"/>
    <property type="match status" value="1"/>
</dbReference>
<keyword evidence="2" id="KW-0489">Methyltransferase</keyword>